<dbReference type="PANTHER" id="PTHR37422:SF13">
    <property type="entry name" value="LIPOPOLYSACCHARIDE BIOSYNTHESIS PROTEIN PA4999-RELATED"/>
    <property type="match status" value="1"/>
</dbReference>
<feature type="transmembrane region" description="Helical" evidence="5">
    <location>
        <begin position="232"/>
        <end position="248"/>
    </location>
</feature>
<dbReference type="PANTHER" id="PTHR37422">
    <property type="entry name" value="TEICHURONIC ACID BIOSYNTHESIS PROTEIN TUAE"/>
    <property type="match status" value="1"/>
</dbReference>
<evidence type="ECO:0000256" key="1">
    <source>
        <dbReference type="ARBA" id="ARBA00004141"/>
    </source>
</evidence>
<dbReference type="InterPro" id="IPR011990">
    <property type="entry name" value="TPR-like_helical_dom_sf"/>
</dbReference>
<keyword evidence="3 5" id="KW-1133">Transmembrane helix</keyword>
<evidence type="ECO:0000256" key="3">
    <source>
        <dbReference type="ARBA" id="ARBA00022989"/>
    </source>
</evidence>
<dbReference type="GO" id="GO:0016020">
    <property type="term" value="C:membrane"/>
    <property type="evidence" value="ECO:0007669"/>
    <property type="project" value="UniProtKB-SubCell"/>
</dbReference>
<organism evidence="7 8">
    <name type="scientific">Phocaeicola vulgatus</name>
    <name type="common">Bacteroides vulgatus</name>
    <dbReference type="NCBI Taxonomy" id="821"/>
    <lineage>
        <taxon>Bacteria</taxon>
        <taxon>Pseudomonadati</taxon>
        <taxon>Bacteroidota</taxon>
        <taxon>Bacteroidia</taxon>
        <taxon>Bacteroidales</taxon>
        <taxon>Bacteroidaceae</taxon>
        <taxon>Phocaeicola</taxon>
    </lineage>
</organism>
<feature type="transmembrane region" description="Helical" evidence="5">
    <location>
        <begin position="7"/>
        <end position="29"/>
    </location>
</feature>
<accession>A0A414XT69</accession>
<proteinExistence type="predicted"/>
<feature type="transmembrane region" description="Helical" evidence="5">
    <location>
        <begin position="115"/>
        <end position="134"/>
    </location>
</feature>
<name>A0A414XT69_PHOVU</name>
<evidence type="ECO:0000256" key="5">
    <source>
        <dbReference type="SAM" id="Phobius"/>
    </source>
</evidence>
<dbReference type="Gene3D" id="1.25.40.10">
    <property type="entry name" value="Tetratricopeptide repeat domain"/>
    <property type="match status" value="2"/>
</dbReference>
<feature type="transmembrane region" description="Helical" evidence="5">
    <location>
        <begin position="184"/>
        <end position="202"/>
    </location>
</feature>
<dbReference type="AlphaFoldDB" id="A0A414XT69"/>
<feature type="transmembrane region" description="Helical" evidence="5">
    <location>
        <begin position="326"/>
        <end position="345"/>
    </location>
</feature>
<evidence type="ECO:0000313" key="7">
    <source>
        <dbReference type="EMBL" id="RHH77060.1"/>
    </source>
</evidence>
<sequence>MPNENKLIVRSNIIVLVIVAVIGMMLFFVNDPYGLKLILLLACIIWAKTFAFLNRTGIDRIVFLLWVYDIILCFTSINTFASVRVVRNSTALYFAYLLLRQVMEYPKSVRLLKQSICIVMGVALLLSLLSFFIFRRSVLDAGFEDTYSFRFLFLPLGHNTNEWTTVLLGFAGLSLVFHRSGNTGVRWLTYVLLTLSWVATWLSFSRGAFMASGILILLLLGVLQPIKEKWKLLVVVLLSVGTVSLFCSKEVMTTLSMNKTASQRQSTQGRMNATCSALNVFPLHLWFGAGTGNYTLAMDKELNQDTTQAYTTFAPNWVVQMLIEKGVIGLGLSVWLLACIVVQLWKARRNKVCVIAGCALWTLALKEMTLSTLLSAPISVLLACVLLVYIQQGDGLSLRWEDASGKNRINYAAMVVCCLCSAAIECFIIRHLVNTEKNEKAVLCLQKGEYEEAGRLLEEAGKTVPGLINEGIMYMNRFKDTSREEYLQQAGELLSEAQRRQPEDVHIGYLLAELDLLGGKDKQALAAVQELAGCYPRNVLYRYKLYRLLYSQGQQVEAKEHLKEAVLLSPRILGMEDVRMLEKTDSCFYHSLVGELLLHHPQDTDMPSDFARYGFITYFLGRTDEAEYWLSQAVAEVPNLSIPWCLLGKIRRERGENEEAERYFRKYKLLTFGAFSGSKELTDKALKLTFLQEKDLFQSYGMKFREWYGYPLITLQ</sequence>
<comment type="caution">
    <text evidence="7">The sequence shown here is derived from an EMBL/GenBank/DDBJ whole genome shotgun (WGS) entry which is preliminary data.</text>
</comment>
<dbReference type="RefSeq" id="WP_118292483.1">
    <property type="nucleotide sequence ID" value="NZ_CP181423.1"/>
</dbReference>
<gene>
    <name evidence="7" type="ORF">DW193_13800</name>
</gene>
<comment type="subcellular location">
    <subcellularLocation>
        <location evidence="1">Membrane</location>
        <topology evidence="1">Multi-pass membrane protein</topology>
    </subcellularLocation>
</comment>
<dbReference type="InterPro" id="IPR051533">
    <property type="entry name" value="WaaL-like"/>
</dbReference>
<feature type="transmembrane region" description="Helical" evidence="5">
    <location>
        <begin position="61"/>
        <end position="80"/>
    </location>
</feature>
<reference evidence="7 8" key="1">
    <citation type="submission" date="2018-08" db="EMBL/GenBank/DDBJ databases">
        <title>A genome reference for cultivated species of the human gut microbiota.</title>
        <authorList>
            <person name="Zou Y."/>
            <person name="Xue W."/>
            <person name="Luo G."/>
        </authorList>
    </citation>
    <scope>NUCLEOTIDE SEQUENCE [LARGE SCALE GENOMIC DNA]</scope>
    <source>
        <strain evidence="7 8">AM16-6</strain>
    </source>
</reference>
<protein>
    <recommendedName>
        <fullName evidence="6">O-antigen ligase-related domain-containing protein</fullName>
    </recommendedName>
</protein>
<feature type="transmembrane region" description="Helical" evidence="5">
    <location>
        <begin position="35"/>
        <end position="54"/>
    </location>
</feature>
<keyword evidence="4 5" id="KW-0472">Membrane</keyword>
<feature type="domain" description="O-antigen ligase-related" evidence="6">
    <location>
        <begin position="193"/>
        <end position="332"/>
    </location>
</feature>
<feature type="transmembrane region" description="Helical" evidence="5">
    <location>
        <begin position="411"/>
        <end position="433"/>
    </location>
</feature>
<evidence type="ECO:0000259" key="6">
    <source>
        <dbReference type="Pfam" id="PF04932"/>
    </source>
</evidence>
<evidence type="ECO:0000256" key="4">
    <source>
        <dbReference type="ARBA" id="ARBA00023136"/>
    </source>
</evidence>
<dbReference type="SUPFAM" id="SSF48452">
    <property type="entry name" value="TPR-like"/>
    <property type="match status" value="1"/>
</dbReference>
<evidence type="ECO:0000256" key="2">
    <source>
        <dbReference type="ARBA" id="ARBA00022692"/>
    </source>
</evidence>
<dbReference type="Proteomes" id="UP000283713">
    <property type="component" value="Unassembled WGS sequence"/>
</dbReference>
<dbReference type="Pfam" id="PF04932">
    <property type="entry name" value="Wzy_C"/>
    <property type="match status" value="1"/>
</dbReference>
<dbReference type="EMBL" id="QRKA01000020">
    <property type="protein sequence ID" value="RHH77060.1"/>
    <property type="molecule type" value="Genomic_DNA"/>
</dbReference>
<feature type="transmembrane region" description="Helical" evidence="5">
    <location>
        <begin position="374"/>
        <end position="390"/>
    </location>
</feature>
<feature type="transmembrane region" description="Helical" evidence="5">
    <location>
        <begin position="209"/>
        <end position="226"/>
    </location>
</feature>
<dbReference type="InterPro" id="IPR007016">
    <property type="entry name" value="O-antigen_ligase-rel_domated"/>
</dbReference>
<evidence type="ECO:0000313" key="8">
    <source>
        <dbReference type="Proteomes" id="UP000283713"/>
    </source>
</evidence>
<keyword evidence="2 5" id="KW-0812">Transmembrane</keyword>